<accession>A0ABP8JJX5</accession>
<gene>
    <name evidence="1" type="ORF">GCM10023186_41750</name>
</gene>
<sequence>MNSVQQGYGEQAVDALFALQQAVDSATRPFTEGDNLDVADERRFVWQFTFKRQDTFGLYFFCHGAVPAKAAA</sequence>
<name>A0ABP8JJX5_9BACT</name>
<evidence type="ECO:0000313" key="1">
    <source>
        <dbReference type="EMBL" id="GAA4391890.1"/>
    </source>
</evidence>
<organism evidence="1 2">
    <name type="scientific">Hymenobacter koreensis</name>
    <dbReference type="NCBI Taxonomy" id="1084523"/>
    <lineage>
        <taxon>Bacteria</taxon>
        <taxon>Pseudomonadati</taxon>
        <taxon>Bacteroidota</taxon>
        <taxon>Cytophagia</taxon>
        <taxon>Cytophagales</taxon>
        <taxon>Hymenobacteraceae</taxon>
        <taxon>Hymenobacter</taxon>
    </lineage>
</organism>
<dbReference type="Proteomes" id="UP001500454">
    <property type="component" value="Unassembled WGS sequence"/>
</dbReference>
<evidence type="ECO:0000313" key="2">
    <source>
        <dbReference type="Proteomes" id="UP001500454"/>
    </source>
</evidence>
<comment type="caution">
    <text evidence="1">The sequence shown here is derived from an EMBL/GenBank/DDBJ whole genome shotgun (WGS) entry which is preliminary data.</text>
</comment>
<dbReference type="EMBL" id="BAABHA010000015">
    <property type="protein sequence ID" value="GAA4391890.1"/>
    <property type="molecule type" value="Genomic_DNA"/>
</dbReference>
<protein>
    <submittedName>
        <fullName evidence="1">Uncharacterized protein</fullName>
    </submittedName>
</protein>
<reference evidence="2" key="1">
    <citation type="journal article" date="2019" name="Int. J. Syst. Evol. Microbiol.">
        <title>The Global Catalogue of Microorganisms (GCM) 10K type strain sequencing project: providing services to taxonomists for standard genome sequencing and annotation.</title>
        <authorList>
            <consortium name="The Broad Institute Genomics Platform"/>
            <consortium name="The Broad Institute Genome Sequencing Center for Infectious Disease"/>
            <person name="Wu L."/>
            <person name="Ma J."/>
        </authorList>
    </citation>
    <scope>NUCLEOTIDE SEQUENCE [LARGE SCALE GENOMIC DNA]</scope>
    <source>
        <strain evidence="2">JCM 17924</strain>
    </source>
</reference>
<keyword evidence="2" id="KW-1185">Reference proteome</keyword>
<proteinExistence type="predicted"/>